<dbReference type="Proteomes" id="UP001159100">
    <property type="component" value="Unassembled WGS sequence"/>
</dbReference>
<sequence>MGFNGQLREMQTSWYLLGNGYRAYNPRLMRFHSPDSWSPFNGGRLNAYMYCVGDPVNRSDPTGHFSLTNFIFGTMRFFSGDPGYHASGGGRGLLEIGAAIGSRAPNPGGISSTPIGNSPGLGDHAPTTLKHHPGFAQGAAMDGLTAMGSGKTRFVGGRFPVGSGRPRGSGRGPSRPQSLITIWEGPEYHPRIETLTLLTSAPGNSSFTTTHLPQLTPDPVHWNSPSLHQPPSPANSNYYPSPPGSPAGPSRWSSDDSFRSRSSRSSFGSSNSSNSSIRSS</sequence>
<dbReference type="RefSeq" id="WP_259503067.1">
    <property type="nucleotide sequence ID" value="NZ_JARBWL010000002.1"/>
</dbReference>
<keyword evidence="3" id="KW-1185">Reference proteome</keyword>
<protein>
    <submittedName>
        <fullName evidence="2">RHS repeat-associated core domain-containing protein</fullName>
    </submittedName>
</protein>
<comment type="caution">
    <text evidence="2">The sequence shown here is derived from an EMBL/GenBank/DDBJ whole genome shotgun (WGS) entry which is preliminary data.</text>
</comment>
<dbReference type="Gene3D" id="2.180.10.10">
    <property type="entry name" value="RHS repeat-associated core"/>
    <property type="match status" value="1"/>
</dbReference>
<gene>
    <name evidence="2" type="ORF">POF45_16755</name>
</gene>
<feature type="compositionally biased region" description="Low complexity" evidence="1">
    <location>
        <begin position="263"/>
        <end position="280"/>
    </location>
</feature>
<dbReference type="NCBIfam" id="TIGR03696">
    <property type="entry name" value="Rhs_assc_core"/>
    <property type="match status" value="1"/>
</dbReference>
<evidence type="ECO:0000313" key="2">
    <source>
        <dbReference type="EMBL" id="MDI2593064.1"/>
    </source>
</evidence>
<name>A0ABT6QQ93_9PSED</name>
<accession>A0ABT6QQ93</accession>
<proteinExistence type="predicted"/>
<feature type="region of interest" description="Disordered" evidence="1">
    <location>
        <begin position="205"/>
        <end position="280"/>
    </location>
</feature>
<organism evidence="2 3">
    <name type="scientific">Pseudomonas fungipugnans</name>
    <dbReference type="NCBI Taxonomy" id="3024217"/>
    <lineage>
        <taxon>Bacteria</taxon>
        <taxon>Pseudomonadati</taxon>
        <taxon>Pseudomonadota</taxon>
        <taxon>Gammaproteobacteria</taxon>
        <taxon>Pseudomonadales</taxon>
        <taxon>Pseudomonadaceae</taxon>
        <taxon>Pseudomonas</taxon>
    </lineage>
</organism>
<reference evidence="2 3" key="1">
    <citation type="submission" date="2023-02" db="EMBL/GenBank/DDBJ databases">
        <title>Pseudomonas chrutzelriedensis sp. nov., a potently antifungal strain isolated from moss.</title>
        <authorList>
            <person name="Schnyder A."/>
            <person name="Kalawong R."/>
            <person name="Eberl L."/>
            <person name="Agnoli K."/>
        </authorList>
    </citation>
    <scope>NUCLEOTIDE SEQUENCE [LARGE SCALE GENOMIC DNA]</scope>
    <source>
        <strain evidence="2 3">681</strain>
    </source>
</reference>
<dbReference type="InterPro" id="IPR022385">
    <property type="entry name" value="Rhs_assc_core"/>
</dbReference>
<feature type="compositionally biased region" description="Low complexity" evidence="1">
    <location>
        <begin position="155"/>
        <end position="164"/>
    </location>
</feature>
<evidence type="ECO:0000313" key="3">
    <source>
        <dbReference type="Proteomes" id="UP001159100"/>
    </source>
</evidence>
<dbReference type="EMBL" id="JARBWL010000002">
    <property type="protein sequence ID" value="MDI2593064.1"/>
    <property type="molecule type" value="Genomic_DNA"/>
</dbReference>
<feature type="region of interest" description="Disordered" evidence="1">
    <location>
        <begin position="155"/>
        <end position="178"/>
    </location>
</feature>
<evidence type="ECO:0000256" key="1">
    <source>
        <dbReference type="SAM" id="MobiDB-lite"/>
    </source>
</evidence>